<reference evidence="4" key="1">
    <citation type="submission" date="2021-01" db="UniProtKB">
        <authorList>
            <consortium name="EnsemblMetazoa"/>
        </authorList>
    </citation>
    <scope>IDENTIFICATION</scope>
</reference>
<dbReference type="GO" id="GO:0003700">
    <property type="term" value="F:DNA-binding transcription factor activity"/>
    <property type="evidence" value="ECO:0007669"/>
    <property type="project" value="InterPro"/>
</dbReference>
<dbReference type="GeneID" id="136804915"/>
<dbReference type="Proteomes" id="UP000594262">
    <property type="component" value="Unplaced"/>
</dbReference>
<feature type="region of interest" description="Disordered" evidence="2">
    <location>
        <begin position="730"/>
        <end position="763"/>
    </location>
</feature>
<sequence length="847" mass="98127">MDNMEINATTSDTEVFSSYEAFRQKLSQIERATFAKYTIVMATKDFSKHVTRIDDILRNKNSSKLPSICWEKGDVEYDGIPYIQLGACQYQCHQGQDFNIGNKKKHKLKQEQKIEFVKTKKLSKPSKKVGCPVKFDVKKLLKFDGFNVSENTRYLRTSTTSKLKATLLERMTKGDTQLSQDIGRVIYIVSFPKGGHEFHNSGEAAGIIEPLDPLVSEHLKSLIRSGNRKPRDLQDRAKEYALKEFSNEEEFNPFRRRFFPSEKMVKNMITRVKKELRHSKIDQKNIEMLKEIWQKNADIVFTPRTSGTSVIREVEIEIVTDNGNDQDNDEHNDERFEGDLASNDERTEGKMIFVYQSRKMKRIYRRYAKQLVLLDAMYKTIEYTLPLYFLVVQTNVNYQVAAVIVTQDETTAMIKKALKIVKGWNPDISPKYGMVGYDTAEITALEEVFPGIQIFLCDFHREQSWTRWVNASENNVSNIVDDVKCRLRRIAHSVNQSQIDEAVASLKEWDMFKGKLKTWFKGTWEPVIKHWTLAYRPDDLYHCNTNNGTERLSEDLKYEELNGYANSSLSELLTIIIDTFIPKIYNKYVELNVKSAEGYKGYHASIPSFLYNRPKELVKYAMQKQQSVTQRMINSVKLISTDSKQYAVKSDSTFITDDHDLLDFGDDENPCRCSCPAFRRNRIVCEHFFAVIAARVESFDDVSSIFRNHPLHIIDDTIFEQKLVISSTEEYEQNTHELNTENDIDLPDEPNTPREDDISLPKNADPLLPAARTNFRKRKAELCSNLRILSEQCLNIKQDVLFVDEINEKVLKLTHSLQNHFHEEGDLQPCTKIQKIASDMKINFPQA</sequence>
<proteinExistence type="predicted"/>
<dbReference type="InterPro" id="IPR007527">
    <property type="entry name" value="Znf_SWIM"/>
</dbReference>
<dbReference type="PROSITE" id="PS50966">
    <property type="entry name" value="ZF_SWIM"/>
    <property type="match status" value="1"/>
</dbReference>
<organism evidence="4 5">
    <name type="scientific">Clytia hemisphaerica</name>
    <dbReference type="NCBI Taxonomy" id="252671"/>
    <lineage>
        <taxon>Eukaryota</taxon>
        <taxon>Metazoa</taxon>
        <taxon>Cnidaria</taxon>
        <taxon>Hydrozoa</taxon>
        <taxon>Hydroidolina</taxon>
        <taxon>Leptothecata</taxon>
        <taxon>Obeliida</taxon>
        <taxon>Clytiidae</taxon>
        <taxon>Clytia</taxon>
    </lineage>
</organism>
<evidence type="ECO:0000259" key="3">
    <source>
        <dbReference type="PROSITE" id="PS50966"/>
    </source>
</evidence>
<evidence type="ECO:0000256" key="1">
    <source>
        <dbReference type="PROSITE-ProRule" id="PRU00325"/>
    </source>
</evidence>
<dbReference type="PANTHER" id="PTHR47456">
    <property type="entry name" value="PHD-TYPE DOMAIN-CONTAINING PROTEIN"/>
    <property type="match status" value="1"/>
</dbReference>
<dbReference type="Pfam" id="PF15299">
    <property type="entry name" value="ALS2CR8"/>
    <property type="match status" value="1"/>
</dbReference>
<evidence type="ECO:0000256" key="2">
    <source>
        <dbReference type="SAM" id="MobiDB-lite"/>
    </source>
</evidence>
<keyword evidence="1" id="KW-0479">Metal-binding</keyword>
<evidence type="ECO:0000313" key="4">
    <source>
        <dbReference type="EnsemblMetazoa" id="CLYHEMP008502.1"/>
    </source>
</evidence>
<name>A0A7M5V2K3_9CNID</name>
<keyword evidence="5" id="KW-1185">Reference proteome</keyword>
<protein>
    <recommendedName>
        <fullName evidence="3">SWIM-type domain-containing protein</fullName>
    </recommendedName>
</protein>
<dbReference type="RefSeq" id="XP_066917540.1">
    <property type="nucleotide sequence ID" value="XM_067061439.1"/>
</dbReference>
<evidence type="ECO:0000313" key="5">
    <source>
        <dbReference type="Proteomes" id="UP000594262"/>
    </source>
</evidence>
<feature type="domain" description="SWIM-type" evidence="3">
    <location>
        <begin position="658"/>
        <end position="696"/>
    </location>
</feature>
<keyword evidence="1" id="KW-0862">Zinc</keyword>
<dbReference type="GO" id="GO:0008270">
    <property type="term" value="F:zinc ion binding"/>
    <property type="evidence" value="ECO:0007669"/>
    <property type="project" value="UniProtKB-KW"/>
</dbReference>
<dbReference type="AlphaFoldDB" id="A0A7M5V2K3"/>
<keyword evidence="1" id="KW-0863">Zinc-finger</keyword>
<dbReference type="InterPro" id="IPR048324">
    <property type="entry name" value="ZSWIM1-3_RNaseH-like"/>
</dbReference>
<dbReference type="Pfam" id="PF04434">
    <property type="entry name" value="SWIM"/>
    <property type="match status" value="1"/>
</dbReference>
<dbReference type="EnsemblMetazoa" id="CLYHEMT008502.1">
    <property type="protein sequence ID" value="CLYHEMP008502.1"/>
    <property type="gene ID" value="CLYHEMG008502"/>
</dbReference>
<dbReference type="InterPro" id="IPR029309">
    <property type="entry name" value="CaRF"/>
</dbReference>
<dbReference type="OrthoDB" id="6629126at2759"/>
<accession>A0A7M5V2K3</accession>
<dbReference type="Pfam" id="PF21056">
    <property type="entry name" value="ZSWIM1-3_RNaseH-like"/>
    <property type="match status" value="1"/>
</dbReference>